<dbReference type="OrthoDB" id="5600357at2759"/>
<evidence type="ECO:0000313" key="2">
    <source>
        <dbReference type="EMBL" id="KAJ2690580.1"/>
    </source>
</evidence>
<dbReference type="Proteomes" id="UP001151516">
    <property type="component" value="Unassembled WGS sequence"/>
</dbReference>
<evidence type="ECO:0000256" key="1">
    <source>
        <dbReference type="SAM" id="MobiDB-lite"/>
    </source>
</evidence>
<reference evidence="2" key="1">
    <citation type="submission" date="2022-07" db="EMBL/GenBank/DDBJ databases">
        <title>Phylogenomic reconstructions and comparative analyses of Kickxellomycotina fungi.</title>
        <authorList>
            <person name="Reynolds N.K."/>
            <person name="Stajich J.E."/>
            <person name="Barry K."/>
            <person name="Grigoriev I.V."/>
            <person name="Crous P."/>
            <person name="Smith M.E."/>
        </authorList>
    </citation>
    <scope>NUCLEOTIDE SEQUENCE</scope>
    <source>
        <strain evidence="2">CBS 109367</strain>
    </source>
</reference>
<feature type="compositionally biased region" description="Acidic residues" evidence="1">
    <location>
        <begin position="39"/>
        <end position="55"/>
    </location>
</feature>
<accession>A0A9W8L585</accession>
<sequence length="527" mass="56285">MDDVAALGATVAAAAAASAAATDDFGLIDYESPGPDPLPDTEEAEDLEHESAADDLIDYEETEDDEPHASIAAPTTAVNDMDELRMEFDDDGEGDEPVVSIAAPTVDMASGELDVDYDEDTERLEQSLLDSHLSSASEQEPVIPVAELGDETLIGEAEAVVEAEAEAVAEAEADMIAEAEADAVAVTYGEQPHALNDTDVPETWVFSDGEWMIYLGPNQHSYGADYQSTLFAMPLDQLISALHSDILLREDMELALEFPSLALTIDQRDGECADISLSQIYNCHAAAARLGQLSEDLVNSPYFSLSSSPAALSFVPSPASFAFIIHTRLSVHSSLKRIMQIVAEDAQTSSHPVPVPQEEPKVVANGAVPVPAAATDTEQVNDVALVVDLEEAVDEPEVTTADLLADADEEEEEGDEDYVAEGEEEGDFELEEDDDEEEADEIDDDVDDDLAEAEGEGVVEEDEDDVADVEGNETRVESTNASPTHKRTQDSMVEVVPDCDAPAAKKSRSEDAIVQSGDENTAAAHLP</sequence>
<feature type="compositionally biased region" description="Acidic residues" evidence="1">
    <location>
        <begin position="405"/>
        <end position="471"/>
    </location>
</feature>
<gene>
    <name evidence="2" type="ORF">IWW39_000674</name>
</gene>
<feature type="region of interest" description="Disordered" evidence="1">
    <location>
        <begin position="27"/>
        <end position="55"/>
    </location>
</feature>
<keyword evidence="3" id="KW-1185">Reference proteome</keyword>
<comment type="caution">
    <text evidence="2">The sequence shown here is derived from an EMBL/GenBank/DDBJ whole genome shotgun (WGS) entry which is preliminary data.</text>
</comment>
<feature type="region of interest" description="Disordered" evidence="1">
    <location>
        <begin position="391"/>
        <end position="527"/>
    </location>
</feature>
<proteinExistence type="predicted"/>
<dbReference type="EMBL" id="JANBTX010000010">
    <property type="protein sequence ID" value="KAJ2690580.1"/>
    <property type="molecule type" value="Genomic_DNA"/>
</dbReference>
<name>A0A9W8L585_9FUNG</name>
<organism evidence="2 3">
    <name type="scientific">Coemansia spiralis</name>
    <dbReference type="NCBI Taxonomy" id="417178"/>
    <lineage>
        <taxon>Eukaryota</taxon>
        <taxon>Fungi</taxon>
        <taxon>Fungi incertae sedis</taxon>
        <taxon>Zoopagomycota</taxon>
        <taxon>Kickxellomycotina</taxon>
        <taxon>Kickxellomycetes</taxon>
        <taxon>Kickxellales</taxon>
        <taxon>Kickxellaceae</taxon>
        <taxon>Coemansia</taxon>
    </lineage>
</organism>
<evidence type="ECO:0000313" key="3">
    <source>
        <dbReference type="Proteomes" id="UP001151516"/>
    </source>
</evidence>
<dbReference type="AlphaFoldDB" id="A0A9W8L585"/>
<protein>
    <submittedName>
        <fullName evidence="2">Uncharacterized protein</fullName>
    </submittedName>
</protein>